<dbReference type="InterPro" id="IPR018968">
    <property type="entry name" value="Phasin"/>
</dbReference>
<keyword evidence="4" id="KW-1185">Reference proteome</keyword>
<dbReference type="Pfam" id="PF09361">
    <property type="entry name" value="Phasin_2"/>
    <property type="match status" value="1"/>
</dbReference>
<dbReference type="RefSeq" id="WP_207903725.1">
    <property type="nucleotide sequence ID" value="NZ_SMAK01000003.1"/>
</dbReference>
<organism evidence="3 4">
    <name type="scientific">Tepidamorphus gemmatus</name>
    <dbReference type="NCBI Taxonomy" id="747076"/>
    <lineage>
        <taxon>Bacteria</taxon>
        <taxon>Pseudomonadati</taxon>
        <taxon>Pseudomonadota</taxon>
        <taxon>Alphaproteobacteria</taxon>
        <taxon>Hyphomicrobiales</taxon>
        <taxon>Tepidamorphaceae</taxon>
        <taxon>Tepidamorphus</taxon>
    </lineage>
</organism>
<feature type="domain" description="Phasin" evidence="2">
    <location>
        <begin position="60"/>
        <end position="153"/>
    </location>
</feature>
<dbReference type="NCBIfam" id="TIGR01841">
    <property type="entry name" value="phasin"/>
    <property type="match status" value="1"/>
</dbReference>
<name>A0A4R3MEI4_9HYPH</name>
<comment type="caution">
    <text evidence="3">The sequence shown here is derived from an EMBL/GenBank/DDBJ whole genome shotgun (WGS) entry which is preliminary data.</text>
</comment>
<feature type="coiled-coil region" evidence="1">
    <location>
        <begin position="112"/>
        <end position="146"/>
    </location>
</feature>
<sequence length="166" mass="17860">MTAAKEKTAPKTAAEATAKTAGAATAAFPNFGTLEVPAAFREMAEKNVMKAKEAYDSYKSLAEDATDALEDTFASINKGTNDFQAKALGVAKAQFNAGFDFVEKMIGVKSLAEAIEIQSEFARKQFDALTEQAKEFQALASRVQSESTKPFKDGIAKAMNHWKAAF</sequence>
<evidence type="ECO:0000313" key="4">
    <source>
        <dbReference type="Proteomes" id="UP000295678"/>
    </source>
</evidence>
<dbReference type="AlphaFoldDB" id="A0A4R3MEI4"/>
<accession>A0A4R3MEI4</accession>
<gene>
    <name evidence="3" type="ORF">EDC22_103375</name>
</gene>
<dbReference type="Proteomes" id="UP000295678">
    <property type="component" value="Unassembled WGS sequence"/>
</dbReference>
<reference evidence="3 4" key="1">
    <citation type="submission" date="2019-03" db="EMBL/GenBank/DDBJ databases">
        <title>Genomic Encyclopedia of Type Strains, Phase IV (KMG-IV): sequencing the most valuable type-strain genomes for metagenomic binning, comparative biology and taxonomic classification.</title>
        <authorList>
            <person name="Goeker M."/>
        </authorList>
    </citation>
    <scope>NUCLEOTIDE SEQUENCE [LARGE SCALE GENOMIC DNA]</scope>
    <source>
        <strain evidence="3 4">DSM 19345</strain>
    </source>
</reference>
<evidence type="ECO:0000259" key="2">
    <source>
        <dbReference type="Pfam" id="PF09361"/>
    </source>
</evidence>
<evidence type="ECO:0000313" key="3">
    <source>
        <dbReference type="EMBL" id="TCT12060.1"/>
    </source>
</evidence>
<evidence type="ECO:0000256" key="1">
    <source>
        <dbReference type="SAM" id="Coils"/>
    </source>
</evidence>
<dbReference type="InterPro" id="IPR010127">
    <property type="entry name" value="Phasin_subfam-1"/>
</dbReference>
<dbReference type="InterPro" id="IPR010234">
    <property type="entry name" value="Phasin_subfam-2"/>
</dbReference>
<dbReference type="EMBL" id="SMAK01000003">
    <property type="protein sequence ID" value="TCT12060.1"/>
    <property type="molecule type" value="Genomic_DNA"/>
</dbReference>
<keyword evidence="1" id="KW-0175">Coiled coil</keyword>
<dbReference type="NCBIfam" id="TIGR01985">
    <property type="entry name" value="phasin_2"/>
    <property type="match status" value="1"/>
</dbReference>
<protein>
    <submittedName>
        <fullName evidence="3">Phasin</fullName>
    </submittedName>
</protein>
<proteinExistence type="predicted"/>